<dbReference type="InterPro" id="IPR047817">
    <property type="entry name" value="ABC2_TM_bact-type"/>
</dbReference>
<keyword evidence="6 8" id="KW-1133">Transmembrane helix</keyword>
<comment type="caution">
    <text evidence="10">The sequence shown here is derived from an EMBL/GenBank/DDBJ whole genome shotgun (WGS) entry which is preliminary data.</text>
</comment>
<feature type="domain" description="ABC transmembrane type-2" evidence="9">
    <location>
        <begin position="180"/>
        <end position="405"/>
    </location>
</feature>
<keyword evidence="5 8" id="KW-0812">Transmembrane</keyword>
<gene>
    <name evidence="10" type="ORF">MetfoDRAFT_1165</name>
</gene>
<feature type="transmembrane region" description="Helical" evidence="8">
    <location>
        <begin position="293"/>
        <end position="314"/>
    </location>
</feature>
<evidence type="ECO:0000256" key="5">
    <source>
        <dbReference type="ARBA" id="ARBA00022692"/>
    </source>
</evidence>
<protein>
    <submittedName>
        <fullName evidence="10">ABC-2 type transporter</fullName>
    </submittedName>
</protein>
<feature type="transmembrane region" description="Helical" evidence="8">
    <location>
        <begin position="258"/>
        <end position="281"/>
    </location>
</feature>
<dbReference type="GO" id="GO:0140359">
    <property type="term" value="F:ABC-type transporter activity"/>
    <property type="evidence" value="ECO:0007669"/>
    <property type="project" value="InterPro"/>
</dbReference>
<dbReference type="PROSITE" id="PS51012">
    <property type="entry name" value="ABC_TM2"/>
    <property type="match status" value="1"/>
</dbReference>
<reference evidence="10 11" key="1">
    <citation type="submission" date="2011-09" db="EMBL/GenBank/DDBJ databases">
        <title>The draft genome of Methanotorris formicicus Mc-S-70.</title>
        <authorList>
            <consortium name="US DOE Joint Genome Institute (JGI-PGF)"/>
            <person name="Lucas S."/>
            <person name="Han J."/>
            <person name="Lapidus A."/>
            <person name="Cheng J.-F."/>
            <person name="Goodwin L."/>
            <person name="Pitluck S."/>
            <person name="Peters L."/>
            <person name="Land M.L."/>
            <person name="Hauser L."/>
            <person name="Sieprawska-Lupa M."/>
            <person name="Takai K."/>
            <person name="Miyazaki J."/>
            <person name="Whitman W."/>
            <person name="Woyke T.J."/>
        </authorList>
    </citation>
    <scope>NUCLEOTIDE SEQUENCE [LARGE SCALE GENOMIC DNA]</scope>
    <source>
        <strain evidence="10 11">Mc-S-70</strain>
    </source>
</reference>
<evidence type="ECO:0000256" key="2">
    <source>
        <dbReference type="ARBA" id="ARBA00007783"/>
    </source>
</evidence>
<sequence>MRIRAIIGIIKKDIKEIYREKMVIFWVFIFPIMWMVLLGGIFGNSKDVEVDVGVFYKDELSKHLVDVMGNITYKNHKLFNVKVYNSTDNGLNALNNGKIDAFIVFQEDFGKNITSGRQGVVYIYYDETDPQKYQLVRGIVREFFIQVEEEIKNKSMEMQMQYIDKFMNNETLAKFTNFSNNLSVANIKEYITASNKPLIIQEKTINHKTSSIGFYVTSFIGIQFLFSAMLIVGLSVLDEIEKGTLRRVLASPITSWDFLIGKYLSSLAIIFVSIVVGLLFSKIVFGETIIPSIWGWFLIFIGCLFSMSLGLSIAMTTGSSKSTNTIIYLTSMPLLFLSGIVIPETILPSWAKIFVNYFPTGRILKDFRLLELNNIPVSNIYQDVIVLSLITLIIVVVSVMLYSKMVNEIYE</sequence>
<feature type="transmembrane region" description="Helical" evidence="8">
    <location>
        <begin position="21"/>
        <end position="42"/>
    </location>
</feature>
<keyword evidence="11" id="KW-1185">Reference proteome</keyword>
<evidence type="ECO:0000256" key="1">
    <source>
        <dbReference type="ARBA" id="ARBA00004651"/>
    </source>
</evidence>
<evidence type="ECO:0000256" key="4">
    <source>
        <dbReference type="ARBA" id="ARBA00022475"/>
    </source>
</evidence>
<dbReference type="PATRIC" id="fig|647171.4.peg.1142"/>
<evidence type="ECO:0000256" key="8">
    <source>
        <dbReference type="SAM" id="Phobius"/>
    </source>
</evidence>
<name>H1KZE2_9EURY</name>
<dbReference type="InterPro" id="IPR013525">
    <property type="entry name" value="ABC2_TM"/>
</dbReference>
<dbReference type="EMBL" id="AGJL01000027">
    <property type="protein sequence ID" value="EHP86062.1"/>
    <property type="molecule type" value="Genomic_DNA"/>
</dbReference>
<feature type="transmembrane region" description="Helical" evidence="8">
    <location>
        <begin position="326"/>
        <end position="347"/>
    </location>
</feature>
<evidence type="ECO:0000313" key="10">
    <source>
        <dbReference type="EMBL" id="EHP86062.1"/>
    </source>
</evidence>
<accession>H1KZE2</accession>
<feature type="transmembrane region" description="Helical" evidence="8">
    <location>
        <begin position="380"/>
        <end position="402"/>
    </location>
</feature>
<keyword evidence="7 8" id="KW-0472">Membrane</keyword>
<keyword evidence="4" id="KW-1003">Cell membrane</keyword>
<comment type="similarity">
    <text evidence="2">Belongs to the ABC-2 integral membrane protein family.</text>
</comment>
<proteinExistence type="inferred from homology"/>
<keyword evidence="3" id="KW-0813">Transport</keyword>
<dbReference type="Proteomes" id="UP000003706">
    <property type="component" value="Unassembled WGS sequence"/>
</dbReference>
<dbReference type="InterPro" id="IPR051449">
    <property type="entry name" value="ABC-2_transporter_component"/>
</dbReference>
<feature type="transmembrane region" description="Helical" evidence="8">
    <location>
        <begin position="212"/>
        <end position="237"/>
    </location>
</feature>
<evidence type="ECO:0000256" key="6">
    <source>
        <dbReference type="ARBA" id="ARBA00022989"/>
    </source>
</evidence>
<dbReference type="RefSeq" id="WP_007044597.1">
    <property type="nucleotide sequence ID" value="NZ_AGJL01000027.1"/>
</dbReference>
<dbReference type="Gene3D" id="3.40.1710.10">
    <property type="entry name" value="abc type-2 transporter like domain"/>
    <property type="match status" value="1"/>
</dbReference>
<evidence type="ECO:0000256" key="3">
    <source>
        <dbReference type="ARBA" id="ARBA00022448"/>
    </source>
</evidence>
<dbReference type="GO" id="GO:0005886">
    <property type="term" value="C:plasma membrane"/>
    <property type="evidence" value="ECO:0007669"/>
    <property type="project" value="UniProtKB-SubCell"/>
</dbReference>
<dbReference type="PANTHER" id="PTHR30294:SF29">
    <property type="entry name" value="MULTIDRUG ABC TRANSPORTER PERMEASE YBHS-RELATED"/>
    <property type="match status" value="1"/>
</dbReference>
<evidence type="ECO:0000256" key="7">
    <source>
        <dbReference type="ARBA" id="ARBA00023136"/>
    </source>
</evidence>
<evidence type="ECO:0000313" key="11">
    <source>
        <dbReference type="Proteomes" id="UP000003706"/>
    </source>
</evidence>
<dbReference type="Pfam" id="PF12698">
    <property type="entry name" value="ABC2_membrane_3"/>
    <property type="match status" value="1"/>
</dbReference>
<dbReference type="PANTHER" id="PTHR30294">
    <property type="entry name" value="MEMBRANE COMPONENT OF ABC TRANSPORTER YHHJ-RELATED"/>
    <property type="match status" value="1"/>
</dbReference>
<organism evidence="10 11">
    <name type="scientific">Methanotorris formicicus Mc-S-70</name>
    <dbReference type="NCBI Taxonomy" id="647171"/>
    <lineage>
        <taxon>Archaea</taxon>
        <taxon>Methanobacteriati</taxon>
        <taxon>Methanobacteriota</taxon>
        <taxon>Methanomada group</taxon>
        <taxon>Methanococci</taxon>
        <taxon>Methanococcales</taxon>
        <taxon>Methanocaldococcaceae</taxon>
        <taxon>Methanotorris</taxon>
    </lineage>
</organism>
<dbReference type="STRING" id="647171.MetfoDRAFT_1165"/>
<dbReference type="AlphaFoldDB" id="H1KZE2"/>
<comment type="subcellular location">
    <subcellularLocation>
        <location evidence="1">Cell membrane</location>
        <topology evidence="1">Multi-pass membrane protein</topology>
    </subcellularLocation>
</comment>
<evidence type="ECO:0000259" key="9">
    <source>
        <dbReference type="PROSITE" id="PS51012"/>
    </source>
</evidence>
<dbReference type="OrthoDB" id="147058at2157"/>